<sequence length="225" mass="26211">MTKTVLQNKAINFRKKGKSLKYIAHYLNVSVGSVSRWCRDIPITREYQELLLQNMKNGASRGRIMSALKKRKKRLDEINNLLEKGKNDVGFISKRDFFIAGLSLYWGEGFKTNDGSVGFSVGDYRMAIFLIKWMNVFLGFYKNNISLRLTINNIYKDKENEIKKFWINKLDVNVNQFQKTMFIKTNNNRKYLDSNNYNGTIRIVARNSVRGLRVIKGWLSGLIVD</sequence>
<accession>A0A2H0N8F9</accession>
<organism evidence="1 2">
    <name type="scientific">Candidatus Liptonbacteria bacterium CG11_big_fil_rev_8_21_14_0_20_35_14</name>
    <dbReference type="NCBI Taxonomy" id="1974634"/>
    <lineage>
        <taxon>Bacteria</taxon>
        <taxon>Candidatus Liptoniibacteriota</taxon>
    </lineage>
</organism>
<evidence type="ECO:0000313" key="2">
    <source>
        <dbReference type="Proteomes" id="UP000229893"/>
    </source>
</evidence>
<evidence type="ECO:0000313" key="1">
    <source>
        <dbReference type="EMBL" id="PIR05174.1"/>
    </source>
</evidence>
<dbReference type="AlphaFoldDB" id="A0A2H0N8F9"/>
<comment type="caution">
    <text evidence="1">The sequence shown here is derived from an EMBL/GenBank/DDBJ whole genome shotgun (WGS) entry which is preliminary data.</text>
</comment>
<dbReference type="EMBL" id="PCWO01000006">
    <property type="protein sequence ID" value="PIR05174.1"/>
    <property type="molecule type" value="Genomic_DNA"/>
</dbReference>
<reference evidence="1 2" key="1">
    <citation type="submission" date="2017-09" db="EMBL/GenBank/DDBJ databases">
        <title>Depth-based differentiation of microbial function through sediment-hosted aquifers and enrichment of novel symbionts in the deep terrestrial subsurface.</title>
        <authorList>
            <person name="Probst A.J."/>
            <person name="Ladd B."/>
            <person name="Jarett J.K."/>
            <person name="Geller-Mcgrath D.E."/>
            <person name="Sieber C.M."/>
            <person name="Emerson J.B."/>
            <person name="Anantharaman K."/>
            <person name="Thomas B.C."/>
            <person name="Malmstrom R."/>
            <person name="Stieglmeier M."/>
            <person name="Klingl A."/>
            <person name="Woyke T."/>
            <person name="Ryan C.M."/>
            <person name="Banfield J.F."/>
        </authorList>
    </citation>
    <scope>NUCLEOTIDE SEQUENCE [LARGE SCALE GENOMIC DNA]</scope>
    <source>
        <strain evidence="1">CG11_big_fil_rev_8_21_14_0_20_35_14</strain>
    </source>
</reference>
<gene>
    <name evidence="1" type="ORF">COV57_00465</name>
</gene>
<dbReference type="Proteomes" id="UP000229893">
    <property type="component" value="Unassembled WGS sequence"/>
</dbReference>
<proteinExistence type="predicted"/>
<protein>
    <submittedName>
        <fullName evidence="1">Uncharacterized protein</fullName>
    </submittedName>
</protein>
<name>A0A2H0N8F9_9BACT</name>